<accession>A0ABD2ZMG8</accession>
<dbReference type="AlphaFoldDB" id="A0ABD2ZMG8"/>
<sequence length="197" mass="22536">MKHYELVEMYEVWALELQSPRKLKLACVKVATTFDSEENAGCVLPENGSTATLSSFNSKSSLLILINCANQLTLWLNRGKVLKELVIERNKGYNFIQVSSEGYSLQMKTGYSWESMVLVWLVTLLISNMAREISVKKFYNFGAKSEEILQLRSKISMTFSIGMEPTEPLFDKFFKMEEVEFLGVWDPGEWDTNLGQT</sequence>
<gene>
    <name evidence="1" type="ORF">ACH5RR_018790</name>
</gene>
<protein>
    <submittedName>
        <fullName evidence="1">Uncharacterized protein</fullName>
    </submittedName>
</protein>
<reference evidence="1 2" key="1">
    <citation type="submission" date="2024-11" db="EMBL/GenBank/DDBJ databases">
        <title>A near-complete genome assembly of Cinchona calisaya.</title>
        <authorList>
            <person name="Lian D.C."/>
            <person name="Zhao X.W."/>
            <person name="Wei L."/>
        </authorList>
    </citation>
    <scope>NUCLEOTIDE SEQUENCE [LARGE SCALE GENOMIC DNA]</scope>
    <source>
        <tissue evidence="1">Nenye</tissue>
    </source>
</reference>
<dbReference type="EMBL" id="JBJUIK010000008">
    <property type="protein sequence ID" value="KAL3520641.1"/>
    <property type="molecule type" value="Genomic_DNA"/>
</dbReference>
<comment type="caution">
    <text evidence="1">The sequence shown here is derived from an EMBL/GenBank/DDBJ whole genome shotgun (WGS) entry which is preliminary data.</text>
</comment>
<evidence type="ECO:0000313" key="2">
    <source>
        <dbReference type="Proteomes" id="UP001630127"/>
    </source>
</evidence>
<name>A0ABD2ZMG8_9GENT</name>
<proteinExistence type="predicted"/>
<evidence type="ECO:0000313" key="1">
    <source>
        <dbReference type="EMBL" id="KAL3520641.1"/>
    </source>
</evidence>
<organism evidence="1 2">
    <name type="scientific">Cinchona calisaya</name>
    <dbReference type="NCBI Taxonomy" id="153742"/>
    <lineage>
        <taxon>Eukaryota</taxon>
        <taxon>Viridiplantae</taxon>
        <taxon>Streptophyta</taxon>
        <taxon>Embryophyta</taxon>
        <taxon>Tracheophyta</taxon>
        <taxon>Spermatophyta</taxon>
        <taxon>Magnoliopsida</taxon>
        <taxon>eudicotyledons</taxon>
        <taxon>Gunneridae</taxon>
        <taxon>Pentapetalae</taxon>
        <taxon>asterids</taxon>
        <taxon>lamiids</taxon>
        <taxon>Gentianales</taxon>
        <taxon>Rubiaceae</taxon>
        <taxon>Cinchonoideae</taxon>
        <taxon>Cinchoneae</taxon>
        <taxon>Cinchona</taxon>
    </lineage>
</organism>
<dbReference type="Proteomes" id="UP001630127">
    <property type="component" value="Unassembled WGS sequence"/>
</dbReference>
<keyword evidence="2" id="KW-1185">Reference proteome</keyword>